<dbReference type="Gene3D" id="1.10.357.10">
    <property type="entry name" value="Tetracycline Repressor, domain 2"/>
    <property type="match status" value="1"/>
</dbReference>
<evidence type="ECO:0000256" key="3">
    <source>
        <dbReference type="ARBA" id="ARBA00023163"/>
    </source>
</evidence>
<evidence type="ECO:0000256" key="1">
    <source>
        <dbReference type="ARBA" id="ARBA00023015"/>
    </source>
</evidence>
<dbReference type="InterPro" id="IPR001647">
    <property type="entry name" value="HTH_TetR"/>
</dbReference>
<evidence type="ECO:0000259" key="5">
    <source>
        <dbReference type="PROSITE" id="PS50977"/>
    </source>
</evidence>
<protein>
    <submittedName>
        <fullName evidence="6">TetR/AcrR family transcriptional regulator</fullName>
    </submittedName>
</protein>
<dbReference type="PANTHER" id="PTHR30055">
    <property type="entry name" value="HTH-TYPE TRANSCRIPTIONAL REGULATOR RUTR"/>
    <property type="match status" value="1"/>
</dbReference>
<dbReference type="InterPro" id="IPR009057">
    <property type="entry name" value="Homeodomain-like_sf"/>
</dbReference>
<feature type="DNA-binding region" description="H-T-H motif" evidence="4">
    <location>
        <begin position="37"/>
        <end position="56"/>
    </location>
</feature>
<dbReference type="EMBL" id="JBHSRJ010000001">
    <property type="protein sequence ID" value="MFC6041714.1"/>
    <property type="molecule type" value="Genomic_DNA"/>
</dbReference>
<keyword evidence="1" id="KW-0805">Transcription regulation</keyword>
<keyword evidence="3" id="KW-0804">Transcription</keyword>
<evidence type="ECO:0000256" key="4">
    <source>
        <dbReference type="PROSITE-ProRule" id="PRU00335"/>
    </source>
</evidence>
<sequence>MTESAIGLREQKRWETSHRISMCAQRLTDAHGLDGFTMDELADAAEVSRRTLFNYFPSKLDAVLGTIPELPEAALATFHAGGPHGSLIEDLGALAKALLSVKEPDRDAMVLSRRVLASNDRVLAAAHQRFDQITDDFTALILEREGAAFGTDRARLAVRIIGALFDSALTTFLEGGDRPLDELFDLYLTEARSLFA</sequence>
<evidence type="ECO:0000256" key="2">
    <source>
        <dbReference type="ARBA" id="ARBA00023125"/>
    </source>
</evidence>
<evidence type="ECO:0000313" key="7">
    <source>
        <dbReference type="Proteomes" id="UP001596135"/>
    </source>
</evidence>
<dbReference type="RefSeq" id="WP_379149596.1">
    <property type="nucleotide sequence ID" value="NZ_JBHSRJ010000001.1"/>
</dbReference>
<keyword evidence="2 4" id="KW-0238">DNA-binding</keyword>
<proteinExistence type="predicted"/>
<evidence type="ECO:0000313" key="6">
    <source>
        <dbReference type="EMBL" id="MFC6041714.1"/>
    </source>
</evidence>
<dbReference type="SUPFAM" id="SSF46689">
    <property type="entry name" value="Homeodomain-like"/>
    <property type="match status" value="1"/>
</dbReference>
<dbReference type="PANTHER" id="PTHR30055:SF238">
    <property type="entry name" value="MYCOFACTOCIN BIOSYNTHESIS TRANSCRIPTIONAL REGULATOR MFTR-RELATED"/>
    <property type="match status" value="1"/>
</dbReference>
<dbReference type="Proteomes" id="UP001596135">
    <property type="component" value="Unassembled WGS sequence"/>
</dbReference>
<name>A0ABW1LCU3_9ACTN</name>
<gene>
    <name evidence="6" type="ORF">ACFPYL_01425</name>
</gene>
<feature type="domain" description="HTH tetR-type" evidence="5">
    <location>
        <begin position="14"/>
        <end position="74"/>
    </location>
</feature>
<reference evidence="7" key="1">
    <citation type="journal article" date="2019" name="Int. J. Syst. Evol. Microbiol.">
        <title>The Global Catalogue of Microorganisms (GCM) 10K type strain sequencing project: providing services to taxonomists for standard genome sequencing and annotation.</title>
        <authorList>
            <consortium name="The Broad Institute Genomics Platform"/>
            <consortium name="The Broad Institute Genome Sequencing Center for Infectious Disease"/>
            <person name="Wu L."/>
            <person name="Ma J."/>
        </authorList>
    </citation>
    <scope>NUCLEOTIDE SEQUENCE [LARGE SCALE GENOMIC DNA]</scope>
    <source>
        <strain evidence="7">CCUG 54522</strain>
    </source>
</reference>
<dbReference type="Pfam" id="PF00440">
    <property type="entry name" value="TetR_N"/>
    <property type="match status" value="1"/>
</dbReference>
<dbReference type="InterPro" id="IPR050109">
    <property type="entry name" value="HTH-type_TetR-like_transc_reg"/>
</dbReference>
<keyword evidence="7" id="KW-1185">Reference proteome</keyword>
<organism evidence="6 7">
    <name type="scientific">Nocardioides hankookensis</name>
    <dbReference type="NCBI Taxonomy" id="443157"/>
    <lineage>
        <taxon>Bacteria</taxon>
        <taxon>Bacillati</taxon>
        <taxon>Actinomycetota</taxon>
        <taxon>Actinomycetes</taxon>
        <taxon>Propionibacteriales</taxon>
        <taxon>Nocardioidaceae</taxon>
        <taxon>Nocardioides</taxon>
    </lineage>
</organism>
<dbReference type="PROSITE" id="PS50977">
    <property type="entry name" value="HTH_TETR_2"/>
    <property type="match status" value="1"/>
</dbReference>
<accession>A0ABW1LCU3</accession>
<comment type="caution">
    <text evidence="6">The sequence shown here is derived from an EMBL/GenBank/DDBJ whole genome shotgun (WGS) entry which is preliminary data.</text>
</comment>